<evidence type="ECO:0000313" key="1">
    <source>
        <dbReference type="EMBL" id="VYS80284.1"/>
    </source>
</evidence>
<accession>A0A6N2RI31</accession>
<organism evidence="1">
    <name type="scientific">uncultured Anaerotruncus sp</name>
    <dbReference type="NCBI Taxonomy" id="905011"/>
    <lineage>
        <taxon>Bacteria</taxon>
        <taxon>Bacillati</taxon>
        <taxon>Bacillota</taxon>
        <taxon>Clostridia</taxon>
        <taxon>Eubacteriales</taxon>
        <taxon>Oscillospiraceae</taxon>
        <taxon>Anaerotruncus</taxon>
        <taxon>environmental samples</taxon>
    </lineage>
</organism>
<dbReference type="GO" id="GO:0004069">
    <property type="term" value="F:L-aspartate:2-oxoglutarate aminotransferase activity"/>
    <property type="evidence" value="ECO:0007669"/>
    <property type="project" value="InterPro"/>
</dbReference>
<sequence length="426" mass="47319">MTYQECSKEELASLLEETKAAYEALKAKGMKLDMSRGKPSEEQLNFSNGMFDLFTSSTDFRDENGVDVRNYGNLDAMPEANRLFAALLGVGEDEVIVGGSSSLTLMHDAISRAVTNGVLGGRPWGECKDRKWLCPVPGYDRHFDITEFFGFEMINIEMDENGPDIAKIEELVCADPSIKGIWCVPQYSNPGGVTYSDEVVRRLAALKPAAPDFRIFWDNAYCVHDIYPEQKERVLDILSECKKAGNPNMVYLFGSTSKITFPGSGVGAMGASAENIRFIKSQMTVPVISWNKVNMLMHVRFFKDKAGIDAHMLRHAASVRPKFEAVENTLTRELEGKGIAQWSHPKGGYFVSVDLMDGCAKRTYTLCKEAGVALTDVGATYPYFNDPRDRNLRLAPTYPTLENLQAALDIFCVAARLACLEKLMAQ</sequence>
<dbReference type="InterPro" id="IPR015422">
    <property type="entry name" value="PyrdxlP-dep_Trfase_small"/>
</dbReference>
<dbReference type="InterPro" id="IPR015421">
    <property type="entry name" value="PyrdxlP-dep_Trfase_major"/>
</dbReference>
<dbReference type="InterPro" id="IPR015424">
    <property type="entry name" value="PyrdxlP-dep_Trfase"/>
</dbReference>
<dbReference type="PANTHER" id="PTHR43799">
    <property type="entry name" value="AMINOTRANSFERASE, PUTATIVE-RELATED"/>
    <property type="match status" value="1"/>
</dbReference>
<keyword evidence="1" id="KW-0808">Transferase</keyword>
<dbReference type="EMBL" id="CACRSL010000003">
    <property type="protein sequence ID" value="VYS80284.1"/>
    <property type="molecule type" value="Genomic_DNA"/>
</dbReference>
<dbReference type="Gene3D" id="3.90.1150.10">
    <property type="entry name" value="Aspartate Aminotransferase, domain 1"/>
    <property type="match status" value="1"/>
</dbReference>
<dbReference type="Pfam" id="PF12897">
    <property type="entry name" value="Asp_aminotransf"/>
    <property type="match status" value="1"/>
</dbReference>
<keyword evidence="1" id="KW-0032">Aminotransferase</keyword>
<reference evidence="1" key="1">
    <citation type="submission" date="2019-11" db="EMBL/GenBank/DDBJ databases">
        <authorList>
            <person name="Feng L."/>
        </authorList>
    </citation>
    <scope>NUCLEOTIDE SEQUENCE</scope>
    <source>
        <strain evidence="1">AundefinedLFYP135</strain>
    </source>
</reference>
<proteinExistence type="predicted"/>
<dbReference type="Gene3D" id="3.40.640.10">
    <property type="entry name" value="Type I PLP-dependent aspartate aminotransferase-like (Major domain)"/>
    <property type="match status" value="1"/>
</dbReference>
<dbReference type="SUPFAM" id="SSF53383">
    <property type="entry name" value="PLP-dependent transferases"/>
    <property type="match status" value="1"/>
</dbReference>
<protein>
    <submittedName>
        <fullName evidence="1">Aminotransferase/MSMEI_6121</fullName>
    </submittedName>
</protein>
<gene>
    <name evidence="1" type="ORF">AULFYP135_00429</name>
</gene>
<dbReference type="AlphaFoldDB" id="A0A6N2RI31"/>
<dbReference type="PANTHER" id="PTHR43799:SF1">
    <property type="entry name" value="ASPARTATE AMINOTRANSFERASE"/>
    <property type="match status" value="1"/>
</dbReference>
<dbReference type="InterPro" id="IPR024551">
    <property type="entry name" value="AspAT_Ic"/>
</dbReference>
<name>A0A6N2RI31_9FIRM</name>